<evidence type="ECO:0000256" key="10">
    <source>
        <dbReference type="SAM" id="Phobius"/>
    </source>
</evidence>
<keyword evidence="14" id="KW-1185">Reference proteome</keyword>
<reference evidence="14" key="2">
    <citation type="submission" date="2009-11" db="EMBL/GenBank/DDBJ databases">
        <title>The Genome Sequence of Allomyces macrogynus strain ATCC 38327.</title>
        <authorList>
            <consortium name="The Broad Institute Genome Sequencing Platform"/>
            <person name="Russ C."/>
            <person name="Cuomo C."/>
            <person name="Shea T."/>
            <person name="Young S.K."/>
            <person name="Zeng Q."/>
            <person name="Koehrsen M."/>
            <person name="Haas B."/>
            <person name="Borodovsky M."/>
            <person name="Guigo R."/>
            <person name="Alvarado L."/>
            <person name="Berlin A."/>
            <person name="Borenstein D."/>
            <person name="Chen Z."/>
            <person name="Engels R."/>
            <person name="Freedman E."/>
            <person name="Gellesch M."/>
            <person name="Goldberg J."/>
            <person name="Griggs A."/>
            <person name="Gujja S."/>
            <person name="Heiman D."/>
            <person name="Hepburn T."/>
            <person name="Howarth C."/>
            <person name="Jen D."/>
            <person name="Larson L."/>
            <person name="Lewis B."/>
            <person name="Mehta T."/>
            <person name="Park D."/>
            <person name="Pearson M."/>
            <person name="Roberts A."/>
            <person name="Saif S."/>
            <person name="Shenoy N."/>
            <person name="Sisk P."/>
            <person name="Stolte C."/>
            <person name="Sykes S."/>
            <person name="Walk T."/>
            <person name="White J."/>
            <person name="Yandava C."/>
            <person name="Burger G."/>
            <person name="Gray M.W."/>
            <person name="Holland P.W.H."/>
            <person name="King N."/>
            <person name="Lang F.B.F."/>
            <person name="Roger A.J."/>
            <person name="Ruiz-Trillo I."/>
            <person name="Lander E."/>
            <person name="Nusbaum C."/>
        </authorList>
    </citation>
    <scope>NUCLEOTIDE SEQUENCE [LARGE SCALE GENOMIC DNA]</scope>
    <source>
        <strain evidence="14">ATCC 38327</strain>
    </source>
</reference>
<keyword evidence="6" id="KW-0067">ATP-binding</keyword>
<dbReference type="FunFam" id="1.20.1560.10:FF:000010">
    <property type="entry name" value="Multidrug resistance-associated ABC transporter"/>
    <property type="match status" value="1"/>
</dbReference>
<dbReference type="PANTHER" id="PTHR24223:SF443">
    <property type="entry name" value="MULTIDRUG-RESISTANCE LIKE PROTEIN 1, ISOFORM I"/>
    <property type="match status" value="1"/>
</dbReference>
<evidence type="ECO:0000256" key="4">
    <source>
        <dbReference type="ARBA" id="ARBA00022737"/>
    </source>
</evidence>
<keyword evidence="2" id="KW-0813">Transport</keyword>
<dbReference type="Gene3D" id="3.40.50.300">
    <property type="entry name" value="P-loop containing nucleotide triphosphate hydrolases"/>
    <property type="match status" value="2"/>
</dbReference>
<reference evidence="13 14" key="1">
    <citation type="submission" date="2009-11" db="EMBL/GenBank/DDBJ databases">
        <title>Annotation of Allomyces macrogynus ATCC 38327.</title>
        <authorList>
            <consortium name="The Broad Institute Genome Sequencing Platform"/>
            <person name="Russ C."/>
            <person name="Cuomo C."/>
            <person name="Burger G."/>
            <person name="Gray M.W."/>
            <person name="Holland P.W.H."/>
            <person name="King N."/>
            <person name="Lang F.B.F."/>
            <person name="Roger A.J."/>
            <person name="Ruiz-Trillo I."/>
            <person name="Young S.K."/>
            <person name="Zeng Q."/>
            <person name="Gargeya S."/>
            <person name="Fitzgerald M."/>
            <person name="Haas B."/>
            <person name="Abouelleil A."/>
            <person name="Alvarado L."/>
            <person name="Arachchi H.M."/>
            <person name="Berlin A."/>
            <person name="Chapman S.B."/>
            <person name="Gearin G."/>
            <person name="Goldberg J."/>
            <person name="Griggs A."/>
            <person name="Gujja S."/>
            <person name="Hansen M."/>
            <person name="Heiman D."/>
            <person name="Howarth C."/>
            <person name="Larimer J."/>
            <person name="Lui A."/>
            <person name="MacDonald P.J.P."/>
            <person name="McCowen C."/>
            <person name="Montmayeur A."/>
            <person name="Murphy C."/>
            <person name="Neiman D."/>
            <person name="Pearson M."/>
            <person name="Priest M."/>
            <person name="Roberts A."/>
            <person name="Saif S."/>
            <person name="Shea T."/>
            <person name="Sisk P."/>
            <person name="Stolte C."/>
            <person name="Sykes S."/>
            <person name="Wortman J."/>
            <person name="Nusbaum C."/>
            <person name="Birren B."/>
        </authorList>
    </citation>
    <scope>NUCLEOTIDE SEQUENCE [LARGE SCALE GENOMIC DNA]</scope>
    <source>
        <strain evidence="13 14">ATCC 38327</strain>
    </source>
</reference>
<dbReference type="InterPro" id="IPR036640">
    <property type="entry name" value="ABC1_TM_sf"/>
</dbReference>
<dbReference type="Gene3D" id="1.20.1560.10">
    <property type="entry name" value="ABC transporter type 1, transmembrane domain"/>
    <property type="match status" value="2"/>
</dbReference>
<feature type="domain" description="ABC transmembrane type-1" evidence="12">
    <location>
        <begin position="152"/>
        <end position="435"/>
    </location>
</feature>
<feature type="domain" description="ABC transmembrane type-1" evidence="12">
    <location>
        <begin position="775"/>
        <end position="1051"/>
    </location>
</feature>
<evidence type="ECO:0000259" key="12">
    <source>
        <dbReference type="PROSITE" id="PS50929"/>
    </source>
</evidence>
<comment type="subcellular location">
    <subcellularLocation>
        <location evidence="1">Vacuole membrane</location>
        <topology evidence="1">Multi-pass membrane protein</topology>
    </subcellularLocation>
</comment>
<feature type="transmembrane region" description="Helical" evidence="10">
    <location>
        <begin position="266"/>
        <end position="287"/>
    </location>
</feature>
<feature type="region of interest" description="Disordered" evidence="9">
    <location>
        <begin position="1"/>
        <end position="27"/>
    </location>
</feature>
<keyword evidence="8 10" id="KW-0472">Membrane</keyword>
<sequence length="1345" mass="145243">MRSKTRSPLLPTSLRTARSPSSGPGYDYDRIEKTKSFGQFGVPHGSDASPAPPRFNADEIVPAFRVNWISRLCFSWLTPLMRLGTRRPLELTDMYKLPESLLTKANSRRVEKVWAEERRGARTTSTARSVADPARPPLLQRAIWRAYGSQWLIAGLFGLINVAAQVMTPVVLEQLLRYMQDGAARPESSDGYLLAFSLFVLQCLATFSNSLLFYRAGTLGVTLRSSLVSLIFSKSLRLTAEARAADFDNGKITNTMSTDTARVETMVLQAHLLWVSLLQISIVLALLVRLVGLGALAGVALMVVVVPVQARLMRALAKYRRESQRVTDQRVKTVTELVEGMRMIKMLAWGQVFRDAVLVLRKREVGWLRKLALWKAVITGVAQVVPAFVATVVFAVYYALGHELTPAVVFPALTLFSQLRLPITLLPTAFTALIDAQVAMDRITALLEADELDTCPAMIAGATDSLNTTKPAVAVDHADFAWVSGIPSLTNVSLAIPRGALVAVIGATGSGKSTLLSGLMGELHVARGTVQVSARRVAYCPQHPWVHHGTVRDNVVFGRAFDAAQYRRAIRLAALDRDLAVFPAGDRTEIGERGSTLSGGQLARMGLARALYDEPDVLLLDDPTSAVDARVASFLFRHTLAGAELKGSTRIVVTNALHFVPLCDYAVVVKDGTVAEQGSVADLLARDGELAREMHALRGSAESDASDTESVTSAAGILDTLDPPDDGDGKAPTMATAHSPANGALMQSEERSTGAVAWAVYRDYLEALGGARSVAVILASLVLVQAFRVGGDLWLSAWTANSLHLPATTYLGAYFGWAVVQAAASVVYVSQFALAGLRASRAIHDQAVERIVRLPLAFFETTPLGRIVSRFSKDQDQLDTTLVDASRMFLNTLATVLSTLMIIVVASPLFAAPLVPLLAVYYVLQRFYRATSIDLRRLEALSRSTLYARFTESLAGASVIRAYAAQRRFLTSLARDMDVNNRPAFLTICAQRWLAIRIQSIGNVLVLAAALLGVTSTDPARAAMVGLSLTYALQVTASLSWCVRQAAETEQQMNATERLLHYANKLVTEADDVIEGAVPKDWPMRGEVVMQDVTMAYRAGLEPVLRGVSLRIPAGCKCAIVGRSGAGKSSLVAALFRLTELTSGSVCIDGIDVSGVGLADLRSRIAIIPQQPFLFSGTIRANLDPCEQVDDAVLWDCLDRAGIRAFVESQQGHLDALVQAEGLSLGQQQLLCLARALVHKSRILVMDEATAAMDQATDAIVQDVIRREFASATVVTIAHRLNTIIDYDMIVVMAAGRVAEIGAPADLLARPGSQFAALVDETGPSNAALLRRVALSDADAPAEQE</sequence>
<dbReference type="FunFam" id="1.20.1560.10:FF:000082">
    <property type="entry name" value="ABC transporter, multidrug resistance associated protein"/>
    <property type="match status" value="1"/>
</dbReference>
<name>A0A0L0SV05_ALLM3</name>
<dbReference type="InterPro" id="IPR011527">
    <property type="entry name" value="ABC1_TM_dom"/>
</dbReference>
<dbReference type="EMBL" id="GG745349">
    <property type="protein sequence ID" value="KNE66220.1"/>
    <property type="molecule type" value="Genomic_DNA"/>
</dbReference>
<keyword evidence="3 10" id="KW-0812">Transmembrane</keyword>
<dbReference type="VEuPathDB" id="FungiDB:AMAG_10458"/>
<evidence type="ECO:0000256" key="3">
    <source>
        <dbReference type="ARBA" id="ARBA00022692"/>
    </source>
</evidence>
<dbReference type="eggNOG" id="KOG0054">
    <property type="taxonomic scope" value="Eukaryota"/>
</dbReference>
<feature type="region of interest" description="Disordered" evidence="9">
    <location>
        <begin position="717"/>
        <end position="748"/>
    </location>
</feature>
<feature type="domain" description="ABC transporter" evidence="11">
    <location>
        <begin position="1088"/>
        <end position="1320"/>
    </location>
</feature>
<dbReference type="Pfam" id="PF00005">
    <property type="entry name" value="ABC_tran"/>
    <property type="match status" value="2"/>
</dbReference>
<dbReference type="InterPro" id="IPR017871">
    <property type="entry name" value="ABC_transporter-like_CS"/>
</dbReference>
<dbReference type="STRING" id="578462.A0A0L0SV05"/>
<keyword evidence="5" id="KW-0547">Nucleotide-binding</keyword>
<dbReference type="PROSITE" id="PS50893">
    <property type="entry name" value="ABC_TRANSPORTER_2"/>
    <property type="match status" value="2"/>
</dbReference>
<evidence type="ECO:0000313" key="13">
    <source>
        <dbReference type="EMBL" id="KNE66220.1"/>
    </source>
</evidence>
<dbReference type="FunFam" id="3.40.50.300:FF:000997">
    <property type="entry name" value="Multidrug resistance-associated protein 1"/>
    <property type="match status" value="1"/>
</dbReference>
<feature type="transmembrane region" description="Helical" evidence="10">
    <location>
        <begin position="896"/>
        <end position="924"/>
    </location>
</feature>
<gene>
    <name evidence="13" type="ORF">AMAG_10458</name>
</gene>
<dbReference type="GO" id="GO:0005524">
    <property type="term" value="F:ATP binding"/>
    <property type="evidence" value="ECO:0007669"/>
    <property type="project" value="UniProtKB-KW"/>
</dbReference>
<dbReference type="CDD" id="cd18606">
    <property type="entry name" value="ABC_6TM_YOR1_D2_like"/>
    <property type="match status" value="1"/>
</dbReference>
<dbReference type="GO" id="GO:0000329">
    <property type="term" value="C:fungal-type vacuole membrane"/>
    <property type="evidence" value="ECO:0007669"/>
    <property type="project" value="UniProtKB-ARBA"/>
</dbReference>
<dbReference type="Pfam" id="PF00664">
    <property type="entry name" value="ABC_membrane"/>
    <property type="match status" value="2"/>
</dbReference>
<dbReference type="FunFam" id="3.40.50.300:FF:000838">
    <property type="entry name" value="ABC multidrug transporter (Eurofung)"/>
    <property type="match status" value="1"/>
</dbReference>
<dbReference type="InterPro" id="IPR050173">
    <property type="entry name" value="ABC_transporter_C-like"/>
</dbReference>
<evidence type="ECO:0000256" key="8">
    <source>
        <dbReference type="ARBA" id="ARBA00023136"/>
    </source>
</evidence>
<evidence type="ECO:0000256" key="1">
    <source>
        <dbReference type="ARBA" id="ARBA00004128"/>
    </source>
</evidence>
<dbReference type="PROSITE" id="PS50929">
    <property type="entry name" value="ABC_TM1F"/>
    <property type="match status" value="2"/>
</dbReference>
<feature type="compositionally biased region" description="Polar residues" evidence="9">
    <location>
        <begin position="13"/>
        <end position="22"/>
    </location>
</feature>
<feature type="transmembrane region" description="Helical" evidence="10">
    <location>
        <begin position="371"/>
        <end position="400"/>
    </location>
</feature>
<dbReference type="CDD" id="cd03250">
    <property type="entry name" value="ABCC_MRP_domain1"/>
    <property type="match status" value="1"/>
</dbReference>
<feature type="transmembrane region" description="Helical" evidence="10">
    <location>
        <begin position="151"/>
        <end position="172"/>
    </location>
</feature>
<dbReference type="OMA" id="YWKSFLF"/>
<accession>A0A0L0SV05</accession>
<dbReference type="CDD" id="cd03244">
    <property type="entry name" value="ABCC_MRP_domain2"/>
    <property type="match status" value="1"/>
</dbReference>
<evidence type="ECO:0000259" key="11">
    <source>
        <dbReference type="PROSITE" id="PS50893"/>
    </source>
</evidence>
<dbReference type="SMART" id="SM00382">
    <property type="entry name" value="AAA"/>
    <property type="match status" value="2"/>
</dbReference>
<feature type="domain" description="ABC transporter" evidence="11">
    <location>
        <begin position="473"/>
        <end position="696"/>
    </location>
</feature>
<dbReference type="InterPro" id="IPR003593">
    <property type="entry name" value="AAA+_ATPase"/>
</dbReference>
<dbReference type="InterPro" id="IPR027417">
    <property type="entry name" value="P-loop_NTPase"/>
</dbReference>
<dbReference type="CDD" id="cd18597">
    <property type="entry name" value="ABC_6TM_YOR1_D1_like"/>
    <property type="match status" value="1"/>
</dbReference>
<dbReference type="Proteomes" id="UP000054350">
    <property type="component" value="Unassembled WGS sequence"/>
</dbReference>
<dbReference type="SUPFAM" id="SSF52540">
    <property type="entry name" value="P-loop containing nucleoside triphosphate hydrolases"/>
    <property type="match status" value="2"/>
</dbReference>
<evidence type="ECO:0000256" key="7">
    <source>
        <dbReference type="ARBA" id="ARBA00022989"/>
    </source>
</evidence>
<feature type="transmembrane region" description="Helical" evidence="10">
    <location>
        <begin position="412"/>
        <end position="434"/>
    </location>
</feature>
<feature type="transmembrane region" description="Helical" evidence="10">
    <location>
        <begin position="811"/>
        <end position="834"/>
    </location>
</feature>
<dbReference type="SUPFAM" id="SSF90123">
    <property type="entry name" value="ABC transporter transmembrane region"/>
    <property type="match status" value="2"/>
</dbReference>
<organism evidence="13 14">
    <name type="scientific">Allomyces macrogynus (strain ATCC 38327)</name>
    <name type="common">Allomyces javanicus var. macrogynus</name>
    <dbReference type="NCBI Taxonomy" id="578462"/>
    <lineage>
        <taxon>Eukaryota</taxon>
        <taxon>Fungi</taxon>
        <taxon>Fungi incertae sedis</taxon>
        <taxon>Blastocladiomycota</taxon>
        <taxon>Blastocladiomycetes</taxon>
        <taxon>Blastocladiales</taxon>
        <taxon>Blastocladiaceae</taxon>
        <taxon>Allomyces</taxon>
    </lineage>
</organism>
<dbReference type="PROSITE" id="PS00211">
    <property type="entry name" value="ABC_TRANSPORTER_1"/>
    <property type="match status" value="2"/>
</dbReference>
<proteinExistence type="predicted"/>
<dbReference type="OrthoDB" id="6500128at2759"/>
<protein>
    <submittedName>
        <fullName evidence="13">Uncharacterized protein</fullName>
    </submittedName>
</protein>
<dbReference type="InterPro" id="IPR003439">
    <property type="entry name" value="ABC_transporter-like_ATP-bd"/>
</dbReference>
<feature type="transmembrane region" description="Helical" evidence="10">
    <location>
        <begin position="192"/>
        <end position="214"/>
    </location>
</feature>
<evidence type="ECO:0000256" key="6">
    <source>
        <dbReference type="ARBA" id="ARBA00022840"/>
    </source>
</evidence>
<feature type="transmembrane region" description="Helical" evidence="10">
    <location>
        <begin position="293"/>
        <end position="312"/>
    </location>
</feature>
<evidence type="ECO:0000256" key="5">
    <source>
        <dbReference type="ARBA" id="ARBA00022741"/>
    </source>
</evidence>
<dbReference type="GO" id="GO:0140359">
    <property type="term" value="F:ABC-type transporter activity"/>
    <property type="evidence" value="ECO:0007669"/>
    <property type="project" value="InterPro"/>
</dbReference>
<keyword evidence="7 10" id="KW-1133">Transmembrane helix</keyword>
<evidence type="ECO:0000313" key="14">
    <source>
        <dbReference type="Proteomes" id="UP000054350"/>
    </source>
</evidence>
<evidence type="ECO:0000256" key="2">
    <source>
        <dbReference type="ARBA" id="ARBA00022448"/>
    </source>
</evidence>
<evidence type="ECO:0000256" key="9">
    <source>
        <dbReference type="SAM" id="MobiDB-lite"/>
    </source>
</evidence>
<keyword evidence="4" id="KW-0677">Repeat</keyword>
<dbReference type="PANTHER" id="PTHR24223">
    <property type="entry name" value="ATP-BINDING CASSETTE SUB-FAMILY C"/>
    <property type="match status" value="1"/>
</dbReference>
<feature type="transmembrane region" description="Helical" evidence="10">
    <location>
        <begin position="771"/>
        <end position="791"/>
    </location>
</feature>
<dbReference type="GO" id="GO:0016887">
    <property type="term" value="F:ATP hydrolysis activity"/>
    <property type="evidence" value="ECO:0007669"/>
    <property type="project" value="InterPro"/>
</dbReference>